<proteinExistence type="predicted"/>
<dbReference type="SUPFAM" id="SSF141868">
    <property type="entry name" value="EAL domain-like"/>
    <property type="match status" value="1"/>
</dbReference>
<name>A0A1B4Q4T4_BURCE</name>
<evidence type="ECO:0000313" key="3">
    <source>
        <dbReference type="Proteomes" id="UP000094776"/>
    </source>
</evidence>
<dbReference type="SMART" id="SM00052">
    <property type="entry name" value="EAL"/>
    <property type="match status" value="1"/>
</dbReference>
<dbReference type="EMBL" id="CP013444">
    <property type="protein sequence ID" value="AOK21180.1"/>
    <property type="molecule type" value="Genomic_DNA"/>
</dbReference>
<evidence type="ECO:0000313" key="2">
    <source>
        <dbReference type="EMBL" id="AOK21180.1"/>
    </source>
</evidence>
<dbReference type="Proteomes" id="UP000094776">
    <property type="component" value="Chromosome 2"/>
</dbReference>
<dbReference type="InterPro" id="IPR050706">
    <property type="entry name" value="Cyclic-di-GMP_PDE-like"/>
</dbReference>
<organism evidence="2 3">
    <name type="scientific">Burkholderia cepacia</name>
    <name type="common">Pseudomonas cepacia</name>
    <dbReference type="NCBI Taxonomy" id="292"/>
    <lineage>
        <taxon>Bacteria</taxon>
        <taxon>Pseudomonadati</taxon>
        <taxon>Pseudomonadota</taxon>
        <taxon>Betaproteobacteria</taxon>
        <taxon>Burkholderiales</taxon>
        <taxon>Burkholderiaceae</taxon>
        <taxon>Burkholderia</taxon>
        <taxon>Burkholderia cepacia complex</taxon>
    </lineage>
</organism>
<dbReference type="PROSITE" id="PS50883">
    <property type="entry name" value="EAL"/>
    <property type="match status" value="1"/>
</dbReference>
<reference evidence="2 3" key="1">
    <citation type="submission" date="2015-12" db="EMBL/GenBank/DDBJ databases">
        <title>Diversity of Burkholderia near neighbor genomes.</title>
        <authorList>
            <person name="Sahl J."/>
            <person name="Wagner D."/>
            <person name="Keim P."/>
        </authorList>
    </citation>
    <scope>NUCLEOTIDE SEQUENCE [LARGE SCALE GENOMIC DNA]</scope>
    <source>
        <strain evidence="2 3">MSMB1184WGS</strain>
    </source>
</reference>
<dbReference type="AlphaFoldDB" id="A0A1B4Q4T4"/>
<dbReference type="PANTHER" id="PTHR33121">
    <property type="entry name" value="CYCLIC DI-GMP PHOSPHODIESTERASE PDEF"/>
    <property type="match status" value="1"/>
</dbReference>
<dbReference type="CDD" id="cd01948">
    <property type="entry name" value="EAL"/>
    <property type="match status" value="1"/>
</dbReference>
<dbReference type="InterPro" id="IPR001633">
    <property type="entry name" value="EAL_dom"/>
</dbReference>
<feature type="domain" description="EAL" evidence="1">
    <location>
        <begin position="27"/>
        <end position="269"/>
    </location>
</feature>
<dbReference type="Pfam" id="PF00563">
    <property type="entry name" value="EAL"/>
    <property type="match status" value="1"/>
</dbReference>
<dbReference type="PANTHER" id="PTHR33121:SF23">
    <property type="entry name" value="CYCLIC DI-GMP PHOSPHODIESTERASE PDEB"/>
    <property type="match status" value="1"/>
</dbReference>
<accession>A0A1B4Q4T4</accession>
<sequence length="269" mass="29856">MNVVDACLEAQMQKNHDDARQLFDPTAAHLDPVAVCRFIEHRLAFAQEPVCRADLSGGVLYRECLARLARLARGPRDVLRPVAFLPGLVSMGLMRWFDRLVVGRTIDSLRADAQAVYGCNVSASSATEDAQWQAIFEWLRVEPAVAQRLVLEITETTPLDPLSGRAFVHRVRQAGCRIAIDDFGAGHSAHNHFVVGRPDIVKLDRSMLAMIRDNAVGRYQVRRLVALTHESAGHVVVEGVESEIDRQMSIDAGVRWAQGDHFSRRSDAA</sequence>
<protein>
    <submittedName>
        <fullName evidence="2">Diguanylate phosphodiesterase</fullName>
    </submittedName>
</protein>
<evidence type="ECO:0000259" key="1">
    <source>
        <dbReference type="PROSITE" id="PS50883"/>
    </source>
</evidence>
<dbReference type="Gene3D" id="3.20.20.450">
    <property type="entry name" value="EAL domain"/>
    <property type="match status" value="1"/>
</dbReference>
<dbReference type="GO" id="GO:0071111">
    <property type="term" value="F:cyclic-guanylate-specific phosphodiesterase activity"/>
    <property type="evidence" value="ECO:0007669"/>
    <property type="project" value="InterPro"/>
</dbReference>
<gene>
    <name evidence="2" type="ORF">WT26_32925</name>
</gene>
<dbReference type="InterPro" id="IPR035919">
    <property type="entry name" value="EAL_sf"/>
</dbReference>